<keyword evidence="3" id="KW-1185">Reference proteome</keyword>
<evidence type="ECO:0000313" key="3">
    <source>
        <dbReference type="Proteomes" id="UP000836402"/>
    </source>
</evidence>
<feature type="signal peptide" evidence="1">
    <location>
        <begin position="1"/>
        <end position="22"/>
    </location>
</feature>
<protein>
    <submittedName>
        <fullName evidence="2">Uncharacterized protein</fullName>
    </submittedName>
</protein>
<accession>A0ABN7IV28</accession>
<evidence type="ECO:0000256" key="1">
    <source>
        <dbReference type="SAM" id="SignalP"/>
    </source>
</evidence>
<keyword evidence="1" id="KW-0732">Signal</keyword>
<gene>
    <name evidence="2" type="ORF">JKIAZH3_G2895</name>
</gene>
<dbReference type="Proteomes" id="UP000836402">
    <property type="component" value="Unassembled WGS sequence"/>
</dbReference>
<reference evidence="2" key="1">
    <citation type="submission" date="2020-10" db="EMBL/GenBank/DDBJ databases">
        <authorList>
            <person name="Sedaghatjoo S."/>
        </authorList>
    </citation>
    <scope>NUCLEOTIDE SEQUENCE</scope>
    <source>
        <strain evidence="2">AZH3</strain>
    </source>
</reference>
<feature type="chain" id="PRO_5045862919" evidence="1">
    <location>
        <begin position="23"/>
        <end position="140"/>
    </location>
</feature>
<comment type="caution">
    <text evidence="2">The sequence shown here is derived from an EMBL/GenBank/DDBJ whole genome shotgun (WGS) entry which is preliminary data.</text>
</comment>
<name>A0ABN7IV28_9BASI</name>
<organism evidence="2 3">
    <name type="scientific">Tilletia caries</name>
    <name type="common">wheat bunt fungus</name>
    <dbReference type="NCBI Taxonomy" id="13290"/>
    <lineage>
        <taxon>Eukaryota</taxon>
        <taxon>Fungi</taxon>
        <taxon>Dikarya</taxon>
        <taxon>Basidiomycota</taxon>
        <taxon>Ustilaginomycotina</taxon>
        <taxon>Exobasidiomycetes</taxon>
        <taxon>Tilletiales</taxon>
        <taxon>Tilletiaceae</taxon>
        <taxon>Tilletia</taxon>
    </lineage>
</organism>
<sequence>MISDFFFQLTAAISLRVLCIYADNPWSVVAAWPKAEQIPAVLLTNNVFPIRFELMCWKQQQGEIAYFRFVGDDPEMQDLISTVAARSGKIGRLEAVPKRTVLAQISKDGVWQEKPFIGPRFEHTDVPVTVLDHNGDAASS</sequence>
<dbReference type="EMBL" id="CAJHJG010002721">
    <property type="protein sequence ID" value="CAD6922590.1"/>
    <property type="molecule type" value="Genomic_DNA"/>
</dbReference>
<proteinExistence type="predicted"/>
<evidence type="ECO:0000313" key="2">
    <source>
        <dbReference type="EMBL" id="CAD6922590.1"/>
    </source>
</evidence>